<evidence type="ECO:0000256" key="6">
    <source>
        <dbReference type="ARBA" id="ARBA00023027"/>
    </source>
</evidence>
<comment type="pathway">
    <text evidence="1">Nucleotide-sugar biosynthesis; UDP-alpha-D-glucuronate biosynthesis; UDP-alpha-D-glucuronate from UDP-alpha-D-glucose: step 1/1.</text>
</comment>
<comment type="similarity">
    <text evidence="2 8">Belongs to the UDP-glucose/GDP-mannose dehydrogenase family.</text>
</comment>
<feature type="binding site" evidence="10">
    <location>
        <position position="209"/>
    </location>
    <ligand>
        <name>substrate</name>
    </ligand>
</feature>
<dbReference type="Pfam" id="PF03720">
    <property type="entry name" value="UDPG_MGDP_dh_C"/>
    <property type="match status" value="1"/>
</dbReference>
<organism evidence="13 14">
    <name type="scientific">Candidatus Thalassospirochaeta sargassi</name>
    <dbReference type="NCBI Taxonomy" id="3119039"/>
    <lineage>
        <taxon>Bacteria</taxon>
        <taxon>Pseudomonadati</taxon>
        <taxon>Spirochaetota</taxon>
        <taxon>Spirochaetia</taxon>
        <taxon>Spirochaetales</taxon>
        <taxon>Spirochaetaceae</taxon>
        <taxon>Candidatus Thalassospirochaeta</taxon>
    </lineage>
</organism>
<evidence type="ECO:0000256" key="11">
    <source>
        <dbReference type="PIRSR" id="PIRSR500134-3"/>
    </source>
</evidence>
<dbReference type="SMART" id="SM00984">
    <property type="entry name" value="UDPG_MGDP_dh_C"/>
    <property type="match status" value="1"/>
</dbReference>
<proteinExistence type="inferred from homology"/>
<evidence type="ECO:0000256" key="3">
    <source>
        <dbReference type="ARBA" id="ARBA00012954"/>
    </source>
</evidence>
<dbReference type="InterPro" id="IPR036220">
    <property type="entry name" value="UDP-Glc/GDP-Man_DH_C_sf"/>
</dbReference>
<dbReference type="AlphaFoldDB" id="A0AAJ1MKB1"/>
<dbReference type="Proteomes" id="UP001221217">
    <property type="component" value="Unassembled WGS sequence"/>
</dbReference>
<evidence type="ECO:0000256" key="7">
    <source>
        <dbReference type="ARBA" id="ARBA00047473"/>
    </source>
</evidence>
<evidence type="ECO:0000256" key="9">
    <source>
        <dbReference type="PIRSR" id="PIRSR500134-1"/>
    </source>
</evidence>
<dbReference type="SUPFAM" id="SSF52413">
    <property type="entry name" value="UDP-glucose/GDP-mannose dehydrogenase C-terminal domain"/>
    <property type="match status" value="1"/>
</dbReference>
<evidence type="ECO:0000259" key="12">
    <source>
        <dbReference type="SMART" id="SM00984"/>
    </source>
</evidence>
<dbReference type="InterPro" id="IPR014027">
    <property type="entry name" value="UDP-Glc/GDP-Man_DH_C"/>
</dbReference>
<dbReference type="InterPro" id="IPR008927">
    <property type="entry name" value="6-PGluconate_DH-like_C_sf"/>
</dbReference>
<evidence type="ECO:0000256" key="8">
    <source>
        <dbReference type="PIRNR" id="PIRNR000124"/>
    </source>
</evidence>
<dbReference type="PIRSF" id="PIRSF000124">
    <property type="entry name" value="UDPglc_GDPman_dh"/>
    <property type="match status" value="1"/>
</dbReference>
<dbReference type="Pfam" id="PF00984">
    <property type="entry name" value="UDPG_MGDP_dh"/>
    <property type="match status" value="1"/>
</dbReference>
<sequence>MKKKIAVFGTGYVGLVTAVGLADIGHDVFAVDIDRTRVKDLKKGYLPFYEPGLKKIMKTVITAGKIHFSSESDKAVNRSDVIFIAVGTPPLEDGRADLSQLRNAVDCVIEDLDSSKVIIIKSTVPPGTIDALKELHSAELESTKSEIVFCPEFLREGTAVHDFYHPDRLVIGSDSDTAARIVDDIFFPVVGKRDVPVLKCSPVSAEMIKYSSNVMLAARIAVMNELAEMSETVGSDIIEIAAGVGLDSRIGNSFLNAGPGFGGSCFGKDVSGLVTAAAARGVELGLIREILTSNDKQRLRPALRLEKAVGSLRGKKIAVLGLAFKAETDDVRGSAAFDVIEYLTEKGAQVKAHDPLAEYNFIRDFKKKGYSCTELVEDALKKADAAIILTEWKEYRNLSPECLAGCMKGRVIIDSRNIIDVNAFRSEGFTVFGTGMVEVKPKLKSRNRSDFMNAAIVSM</sequence>
<feature type="binding site" evidence="11">
    <location>
        <position position="32"/>
    </location>
    <ligand>
        <name>NAD(+)</name>
        <dbReference type="ChEBI" id="CHEBI:57540"/>
    </ligand>
</feature>
<keyword evidence="5 8" id="KW-0560">Oxidoreductase</keyword>
<dbReference type="EMBL" id="JAQQAL010000015">
    <property type="protein sequence ID" value="MDC7226636.1"/>
    <property type="molecule type" value="Genomic_DNA"/>
</dbReference>
<dbReference type="PIRSF" id="PIRSF500134">
    <property type="entry name" value="UDPglc_DH_bac"/>
    <property type="match status" value="1"/>
</dbReference>
<feature type="binding site" evidence="11">
    <location>
        <position position="37"/>
    </location>
    <ligand>
        <name>NAD(+)</name>
        <dbReference type="ChEBI" id="CHEBI:57540"/>
    </ligand>
</feature>
<dbReference type="SUPFAM" id="SSF51735">
    <property type="entry name" value="NAD(P)-binding Rossmann-fold domains"/>
    <property type="match status" value="1"/>
</dbReference>
<evidence type="ECO:0000256" key="2">
    <source>
        <dbReference type="ARBA" id="ARBA00006601"/>
    </source>
</evidence>
<dbReference type="InterPro" id="IPR036291">
    <property type="entry name" value="NAD(P)-bd_dom_sf"/>
</dbReference>
<dbReference type="NCBIfam" id="TIGR03026">
    <property type="entry name" value="NDP-sugDHase"/>
    <property type="match status" value="1"/>
</dbReference>
<feature type="binding site" evidence="10">
    <location>
        <begin position="254"/>
        <end position="258"/>
    </location>
    <ligand>
        <name>substrate</name>
    </ligand>
</feature>
<feature type="binding site" evidence="11">
    <location>
        <position position="123"/>
    </location>
    <ligand>
        <name>NAD(+)</name>
        <dbReference type="ChEBI" id="CHEBI:57540"/>
    </ligand>
</feature>
<comment type="caution">
    <text evidence="13">The sequence shown here is derived from an EMBL/GenBank/DDBJ whole genome shotgun (WGS) entry which is preliminary data.</text>
</comment>
<dbReference type="GO" id="GO:0051287">
    <property type="term" value="F:NAD binding"/>
    <property type="evidence" value="ECO:0007669"/>
    <property type="project" value="InterPro"/>
</dbReference>
<name>A0AAJ1MKB1_9SPIO</name>
<evidence type="ECO:0000313" key="13">
    <source>
        <dbReference type="EMBL" id="MDC7226636.1"/>
    </source>
</evidence>
<dbReference type="EC" id="1.1.1.22" evidence="3 8"/>
<feature type="binding site" evidence="10">
    <location>
        <position position="262"/>
    </location>
    <ligand>
        <name>substrate</name>
    </ligand>
</feature>
<evidence type="ECO:0000313" key="14">
    <source>
        <dbReference type="Proteomes" id="UP001221217"/>
    </source>
</evidence>
<reference evidence="13 14" key="1">
    <citation type="submission" date="2022-12" db="EMBL/GenBank/DDBJ databases">
        <title>Metagenome assembled genome from gulf of manar.</title>
        <authorList>
            <person name="Kohli P."/>
            <person name="Pk S."/>
            <person name="Venkata Ramana C."/>
            <person name="Sasikala C."/>
        </authorList>
    </citation>
    <scope>NUCLEOTIDE SEQUENCE [LARGE SCALE GENOMIC DNA]</scope>
    <source>
        <strain evidence="13">JB008</strain>
    </source>
</reference>
<comment type="catalytic activity">
    <reaction evidence="7 8">
        <text>UDP-alpha-D-glucose + 2 NAD(+) + H2O = UDP-alpha-D-glucuronate + 2 NADH + 3 H(+)</text>
        <dbReference type="Rhea" id="RHEA:23596"/>
        <dbReference type="ChEBI" id="CHEBI:15377"/>
        <dbReference type="ChEBI" id="CHEBI:15378"/>
        <dbReference type="ChEBI" id="CHEBI:57540"/>
        <dbReference type="ChEBI" id="CHEBI:57945"/>
        <dbReference type="ChEBI" id="CHEBI:58052"/>
        <dbReference type="ChEBI" id="CHEBI:58885"/>
        <dbReference type="EC" id="1.1.1.22"/>
    </reaction>
</comment>
<evidence type="ECO:0000256" key="4">
    <source>
        <dbReference type="ARBA" id="ARBA00015132"/>
    </source>
</evidence>
<dbReference type="Gene3D" id="1.20.5.100">
    <property type="entry name" value="Cytochrome c1, transmembrane anchor, C-terminal"/>
    <property type="match status" value="1"/>
</dbReference>
<feature type="binding site" evidence="11">
    <location>
        <position position="332"/>
    </location>
    <ligand>
        <name>NAD(+)</name>
        <dbReference type="ChEBI" id="CHEBI:57540"/>
    </ligand>
</feature>
<dbReference type="InterPro" id="IPR028357">
    <property type="entry name" value="UDPglc_DH_bac"/>
</dbReference>
<feature type="binding site" evidence="11">
    <location>
        <position position="88"/>
    </location>
    <ligand>
        <name>NAD(+)</name>
        <dbReference type="ChEBI" id="CHEBI:57540"/>
    </ligand>
</feature>
<dbReference type="PANTHER" id="PTHR43750">
    <property type="entry name" value="UDP-GLUCOSE 6-DEHYDROGENASE TUAD"/>
    <property type="match status" value="1"/>
</dbReference>
<dbReference type="InterPro" id="IPR014026">
    <property type="entry name" value="UDP-Glc/GDP-Man_DH_dimer"/>
</dbReference>
<evidence type="ECO:0000256" key="10">
    <source>
        <dbReference type="PIRSR" id="PIRSR500134-2"/>
    </source>
</evidence>
<dbReference type="Gene3D" id="3.40.50.720">
    <property type="entry name" value="NAD(P)-binding Rossmann-like Domain"/>
    <property type="match status" value="2"/>
</dbReference>
<dbReference type="GO" id="GO:0000271">
    <property type="term" value="P:polysaccharide biosynthetic process"/>
    <property type="evidence" value="ECO:0007669"/>
    <property type="project" value="InterPro"/>
</dbReference>
<dbReference type="InterPro" id="IPR001732">
    <property type="entry name" value="UDP-Glc/GDP-Man_DH_N"/>
</dbReference>
<keyword evidence="6 8" id="KW-0520">NAD</keyword>
<feature type="active site" description="Nucleophile" evidence="9">
    <location>
        <position position="265"/>
    </location>
</feature>
<feature type="binding site" evidence="11">
    <location>
        <position position="156"/>
    </location>
    <ligand>
        <name>NAD(+)</name>
        <dbReference type="ChEBI" id="CHEBI:57540"/>
    </ligand>
</feature>
<feature type="binding site" evidence="10">
    <location>
        <begin position="153"/>
        <end position="156"/>
    </location>
    <ligand>
        <name>substrate</name>
    </ligand>
</feature>
<dbReference type="PANTHER" id="PTHR43750:SF3">
    <property type="entry name" value="UDP-GLUCOSE 6-DEHYDROGENASE TUAD"/>
    <property type="match status" value="1"/>
</dbReference>
<evidence type="ECO:0000256" key="1">
    <source>
        <dbReference type="ARBA" id="ARBA00004701"/>
    </source>
</evidence>
<dbReference type="SUPFAM" id="SSF48179">
    <property type="entry name" value="6-phosphogluconate dehydrogenase C-terminal domain-like"/>
    <property type="match status" value="1"/>
</dbReference>
<protein>
    <recommendedName>
        <fullName evidence="4 8">UDP-glucose 6-dehydrogenase</fullName>
        <ecNumber evidence="3 8">1.1.1.22</ecNumber>
    </recommendedName>
</protein>
<feature type="domain" description="UDP-glucose/GDP-mannose dehydrogenase C-terminal" evidence="12">
    <location>
        <begin position="318"/>
        <end position="421"/>
    </location>
</feature>
<dbReference type="InterPro" id="IPR017476">
    <property type="entry name" value="UDP-Glc/GDP-Man"/>
</dbReference>
<feature type="binding site" evidence="10">
    <location>
        <position position="325"/>
    </location>
    <ligand>
        <name>substrate</name>
    </ligand>
</feature>
<accession>A0AAJ1MKB1</accession>
<dbReference type="GO" id="GO:0003979">
    <property type="term" value="F:UDP-glucose 6-dehydrogenase activity"/>
    <property type="evidence" value="ECO:0007669"/>
    <property type="project" value="UniProtKB-EC"/>
</dbReference>
<evidence type="ECO:0000256" key="5">
    <source>
        <dbReference type="ARBA" id="ARBA00023002"/>
    </source>
</evidence>
<feature type="binding site" evidence="11">
    <location>
        <position position="268"/>
    </location>
    <ligand>
        <name>NAD(+)</name>
        <dbReference type="ChEBI" id="CHEBI:57540"/>
    </ligand>
</feature>
<dbReference type="Pfam" id="PF03721">
    <property type="entry name" value="UDPG_MGDP_dh_N"/>
    <property type="match status" value="1"/>
</dbReference>
<gene>
    <name evidence="13" type="ORF">PQJ61_07710</name>
</gene>